<name>A0A564Z1D8_HYMDI</name>
<dbReference type="AlphaFoldDB" id="A0A564Z1D8"/>
<evidence type="ECO:0000313" key="2">
    <source>
        <dbReference type="Proteomes" id="UP000321570"/>
    </source>
</evidence>
<feature type="non-terminal residue" evidence="1">
    <location>
        <position position="1"/>
    </location>
</feature>
<gene>
    <name evidence="1" type="ORF">WMSIL1_LOCUS11666</name>
</gene>
<sequence>QAVTSAEIPSASLPDKSSIPSKRIERRLLYFCHLQTCLSVHQDQTSYISWSMQQRSSLTKLHFRFEQSAPLDDKCKQSEETGYARSLSCPVE</sequence>
<organism evidence="1 2">
    <name type="scientific">Hymenolepis diminuta</name>
    <name type="common">Rat tapeworm</name>
    <dbReference type="NCBI Taxonomy" id="6216"/>
    <lineage>
        <taxon>Eukaryota</taxon>
        <taxon>Metazoa</taxon>
        <taxon>Spiralia</taxon>
        <taxon>Lophotrochozoa</taxon>
        <taxon>Platyhelminthes</taxon>
        <taxon>Cestoda</taxon>
        <taxon>Eucestoda</taxon>
        <taxon>Cyclophyllidea</taxon>
        <taxon>Hymenolepididae</taxon>
        <taxon>Hymenolepis</taxon>
    </lineage>
</organism>
<reference evidence="1 2" key="1">
    <citation type="submission" date="2019-07" db="EMBL/GenBank/DDBJ databases">
        <authorList>
            <person name="Jastrzebski P J."/>
            <person name="Paukszto L."/>
            <person name="Jastrzebski P J."/>
        </authorList>
    </citation>
    <scope>NUCLEOTIDE SEQUENCE [LARGE SCALE GENOMIC DNA]</scope>
    <source>
        <strain evidence="1 2">WMS-il1</strain>
    </source>
</reference>
<proteinExistence type="predicted"/>
<dbReference type="EMBL" id="CABIJS010000555">
    <property type="protein sequence ID" value="VUZ53347.1"/>
    <property type="molecule type" value="Genomic_DNA"/>
</dbReference>
<dbReference type="Proteomes" id="UP000321570">
    <property type="component" value="Unassembled WGS sequence"/>
</dbReference>
<protein>
    <submittedName>
        <fullName evidence="1">Uncharacterized protein</fullName>
    </submittedName>
</protein>
<keyword evidence="2" id="KW-1185">Reference proteome</keyword>
<accession>A0A564Z1D8</accession>
<evidence type="ECO:0000313" key="1">
    <source>
        <dbReference type="EMBL" id="VUZ53347.1"/>
    </source>
</evidence>